<reference evidence="2 3" key="1">
    <citation type="submission" date="2017-01" db="EMBL/GenBank/DDBJ databases">
        <title>The cable genome- insights into the physiology and evolution of filamentous bacteria capable of sulfide oxidation via long distance electron transfer.</title>
        <authorList>
            <person name="Schreiber L."/>
            <person name="Bjerg J.T."/>
            <person name="Boggild A."/>
            <person name="Van De Vossenberg J."/>
            <person name="Meysman F."/>
            <person name="Nielsen L.P."/>
            <person name="Schramm A."/>
            <person name="Kjeldsen K.U."/>
        </authorList>
    </citation>
    <scope>NUCLEOTIDE SEQUENCE [LARGE SCALE GENOMIC DNA]</scope>
    <source>
        <strain evidence="2">MCF</strain>
    </source>
</reference>
<dbReference type="SUPFAM" id="SSF82199">
    <property type="entry name" value="SET domain"/>
    <property type="match status" value="1"/>
</dbReference>
<dbReference type="InterPro" id="IPR001214">
    <property type="entry name" value="SET_dom"/>
</dbReference>
<evidence type="ECO:0000313" key="2">
    <source>
        <dbReference type="EMBL" id="RWX45443.1"/>
    </source>
</evidence>
<dbReference type="EMBL" id="MTKO01000078">
    <property type="protein sequence ID" value="RWX45443.1"/>
    <property type="molecule type" value="Genomic_DNA"/>
</dbReference>
<dbReference type="Gene3D" id="2.170.270.10">
    <property type="entry name" value="SET domain"/>
    <property type="match status" value="1"/>
</dbReference>
<name>A0A444IX78_9BACT</name>
<dbReference type="Pfam" id="PF00856">
    <property type="entry name" value="SET"/>
    <property type="match status" value="1"/>
</dbReference>
<feature type="domain" description="SET" evidence="1">
    <location>
        <begin position="8"/>
        <end position="105"/>
    </location>
</feature>
<proteinExistence type="predicted"/>
<dbReference type="AlphaFoldDB" id="A0A444IX78"/>
<sequence>MTHTKDTDGFELRASSEKGEGIFASRSFQAGEIVMVGVIEKTVDENHSHASQVGENKYVLHAGLISKVNHSCEPNCGIGLNKTGAHNFVARKDISPDEEITFDYAMRNYTIDYFPYKCMCGSEKCRCRITGWKDLPDNRKKEYTDCAAPYLLEMDSKKSHANV</sequence>
<keyword evidence="3" id="KW-1185">Reference proteome</keyword>
<dbReference type="SMART" id="SM00317">
    <property type="entry name" value="SET"/>
    <property type="match status" value="1"/>
</dbReference>
<dbReference type="PANTHER" id="PTHR12350">
    <property type="entry name" value="HISTONE-LYSINE N-METHYLTRANSFERASE-RELATED"/>
    <property type="match status" value="1"/>
</dbReference>
<dbReference type="InterPro" id="IPR053201">
    <property type="entry name" value="Flavunoidine_N-MTase"/>
</dbReference>
<comment type="caution">
    <text evidence="2">The sequence shown here is derived from an EMBL/GenBank/DDBJ whole genome shotgun (WGS) entry which is preliminary data.</text>
</comment>
<evidence type="ECO:0000313" key="3">
    <source>
        <dbReference type="Proteomes" id="UP000287853"/>
    </source>
</evidence>
<dbReference type="CDD" id="cd20071">
    <property type="entry name" value="SET_SMYD"/>
    <property type="match status" value="1"/>
</dbReference>
<organism evidence="2 3">
    <name type="scientific">Candidatus Electrothrix aarhusensis</name>
    <dbReference type="NCBI Taxonomy" id="1859131"/>
    <lineage>
        <taxon>Bacteria</taxon>
        <taxon>Pseudomonadati</taxon>
        <taxon>Thermodesulfobacteriota</taxon>
        <taxon>Desulfobulbia</taxon>
        <taxon>Desulfobulbales</taxon>
        <taxon>Desulfobulbaceae</taxon>
        <taxon>Candidatus Electrothrix</taxon>
    </lineage>
</organism>
<dbReference type="PANTHER" id="PTHR12350:SF19">
    <property type="entry name" value="SET DOMAIN-CONTAINING PROTEIN"/>
    <property type="match status" value="1"/>
</dbReference>
<evidence type="ECO:0000259" key="1">
    <source>
        <dbReference type="PROSITE" id="PS50280"/>
    </source>
</evidence>
<accession>A0A444IX78</accession>
<dbReference type="InterPro" id="IPR046341">
    <property type="entry name" value="SET_dom_sf"/>
</dbReference>
<protein>
    <recommendedName>
        <fullName evidence="1">SET domain-containing protein</fullName>
    </recommendedName>
</protein>
<gene>
    <name evidence="2" type="ORF">H206_00903</name>
</gene>
<dbReference type="PROSITE" id="PS50280">
    <property type="entry name" value="SET"/>
    <property type="match status" value="1"/>
</dbReference>
<dbReference type="Proteomes" id="UP000287853">
    <property type="component" value="Unassembled WGS sequence"/>
</dbReference>